<dbReference type="PANTHER" id="PTHR47978">
    <property type="match status" value="1"/>
</dbReference>
<reference evidence="3" key="1">
    <citation type="submission" date="2016-10" db="EMBL/GenBank/DDBJ databases">
        <authorList>
            <person name="Benchimol M."/>
            <person name="Almeida L.G."/>
            <person name="Vasconcelos A.T."/>
            <person name="Perreira-Neves A."/>
            <person name="Rosa I.A."/>
            <person name="Tasca T."/>
            <person name="Bogo M.R."/>
            <person name="de Souza W."/>
        </authorList>
    </citation>
    <scope>NUCLEOTIDE SEQUENCE [LARGE SCALE GENOMIC DNA]</scope>
    <source>
        <strain evidence="3">K</strain>
    </source>
</reference>
<dbReference type="Pfam" id="PF00071">
    <property type="entry name" value="Ras"/>
    <property type="match status" value="1"/>
</dbReference>
<evidence type="ECO:0000313" key="4">
    <source>
        <dbReference type="Proteomes" id="UP000179807"/>
    </source>
</evidence>
<dbReference type="PROSITE" id="PS51419">
    <property type="entry name" value="RAB"/>
    <property type="match status" value="1"/>
</dbReference>
<dbReference type="InterPro" id="IPR005225">
    <property type="entry name" value="Small_GTP-bd"/>
</dbReference>
<dbReference type="CDD" id="cd00154">
    <property type="entry name" value="Rab"/>
    <property type="match status" value="1"/>
</dbReference>
<name>A0A1J4JE04_9EUKA</name>
<protein>
    <submittedName>
        <fullName evidence="3">Small GTP-binding protein</fullName>
    </submittedName>
</protein>
<dbReference type="SMART" id="SM00177">
    <property type="entry name" value="ARF"/>
    <property type="match status" value="1"/>
</dbReference>
<dbReference type="InterPro" id="IPR001806">
    <property type="entry name" value="Small_GTPase"/>
</dbReference>
<dbReference type="SUPFAM" id="SSF52540">
    <property type="entry name" value="P-loop containing nucleoside triphosphate hydrolases"/>
    <property type="match status" value="1"/>
</dbReference>
<dbReference type="InterPro" id="IPR027417">
    <property type="entry name" value="P-loop_NTPase"/>
</dbReference>
<gene>
    <name evidence="3" type="ORF">TRFO_09904</name>
</gene>
<accession>A0A1J4JE04</accession>
<dbReference type="PRINTS" id="PR00449">
    <property type="entry name" value="RASTRNSFRMNG"/>
</dbReference>
<evidence type="ECO:0000256" key="1">
    <source>
        <dbReference type="ARBA" id="ARBA00022741"/>
    </source>
</evidence>
<feature type="region of interest" description="Disordered" evidence="2">
    <location>
        <begin position="170"/>
        <end position="193"/>
    </location>
</feature>
<evidence type="ECO:0000313" key="3">
    <source>
        <dbReference type="EMBL" id="OHS96519.1"/>
    </source>
</evidence>
<dbReference type="SMART" id="SM00176">
    <property type="entry name" value="RAN"/>
    <property type="match status" value="1"/>
</dbReference>
<proteinExistence type="predicted"/>
<organism evidence="3 4">
    <name type="scientific">Tritrichomonas foetus</name>
    <dbReference type="NCBI Taxonomy" id="1144522"/>
    <lineage>
        <taxon>Eukaryota</taxon>
        <taxon>Metamonada</taxon>
        <taxon>Parabasalia</taxon>
        <taxon>Tritrichomonadida</taxon>
        <taxon>Tritrichomonadidae</taxon>
        <taxon>Tritrichomonas</taxon>
    </lineage>
</organism>
<dbReference type="NCBIfam" id="TIGR00231">
    <property type="entry name" value="small_GTP"/>
    <property type="match status" value="1"/>
</dbReference>
<dbReference type="RefSeq" id="XP_068349656.1">
    <property type="nucleotide sequence ID" value="XM_068495135.1"/>
</dbReference>
<dbReference type="PROSITE" id="PS51421">
    <property type="entry name" value="RAS"/>
    <property type="match status" value="1"/>
</dbReference>
<comment type="caution">
    <text evidence="3">The sequence shown here is derived from an EMBL/GenBank/DDBJ whole genome shotgun (WGS) entry which is preliminary data.</text>
</comment>
<dbReference type="FunFam" id="3.40.50.300:FF:000808">
    <property type="entry name" value="Small GTP-binding protein, putative"/>
    <property type="match status" value="1"/>
</dbReference>
<dbReference type="VEuPathDB" id="TrichDB:TRFO_09904"/>
<feature type="compositionally biased region" description="Basic and acidic residues" evidence="2">
    <location>
        <begin position="171"/>
        <end position="180"/>
    </location>
</feature>
<dbReference type="AlphaFoldDB" id="A0A1J4JE04"/>
<sequence length="193" mass="21347">MFLDQNEYYRTVTIGESAVGKTAIITRLVSGGFKPHEPATTGASFLVNRQYINGKPITLQIWDTAGQEKFKSLGPLYYRSADVGIVVFSLTNRESFENLDSWLDSFISVAGKDTIICIAANKSDLQSEYEVSLEEAQEWADLHEFPLFVTSALNGDGVRELFDEICGQIDSKGKAPKSSEKGQQQEPEKSSCC</sequence>
<dbReference type="GeneID" id="94829839"/>
<evidence type="ECO:0000256" key="2">
    <source>
        <dbReference type="SAM" id="MobiDB-lite"/>
    </source>
</evidence>
<dbReference type="GO" id="GO:0003924">
    <property type="term" value="F:GTPase activity"/>
    <property type="evidence" value="ECO:0007669"/>
    <property type="project" value="InterPro"/>
</dbReference>
<dbReference type="Proteomes" id="UP000179807">
    <property type="component" value="Unassembled WGS sequence"/>
</dbReference>
<dbReference type="SMART" id="SM00175">
    <property type="entry name" value="RAB"/>
    <property type="match status" value="1"/>
</dbReference>
<dbReference type="Gene3D" id="3.40.50.300">
    <property type="entry name" value="P-loop containing nucleotide triphosphate hydrolases"/>
    <property type="match status" value="1"/>
</dbReference>
<keyword evidence="4" id="KW-1185">Reference proteome</keyword>
<dbReference type="SMART" id="SM00173">
    <property type="entry name" value="RAS"/>
    <property type="match status" value="1"/>
</dbReference>
<dbReference type="SMART" id="SM00174">
    <property type="entry name" value="RHO"/>
    <property type="match status" value="1"/>
</dbReference>
<keyword evidence="1" id="KW-0547">Nucleotide-binding</keyword>
<dbReference type="EMBL" id="MLAK01001171">
    <property type="protein sequence ID" value="OHS96519.1"/>
    <property type="molecule type" value="Genomic_DNA"/>
</dbReference>
<dbReference type="GO" id="GO:0005525">
    <property type="term" value="F:GTP binding"/>
    <property type="evidence" value="ECO:0007669"/>
    <property type="project" value="InterPro"/>
</dbReference>